<feature type="chain" id="PRO_5046928745" description="DUF6396 domain-containing protein" evidence="1">
    <location>
        <begin position="20"/>
        <end position="427"/>
    </location>
</feature>
<name>A0ABN4CL51_9GAMM</name>
<evidence type="ECO:0000313" key="3">
    <source>
        <dbReference type="EMBL" id="AHK18442.1"/>
    </source>
</evidence>
<protein>
    <recommendedName>
        <fullName evidence="2">DUF6396 domain-containing protein</fullName>
    </recommendedName>
</protein>
<gene>
    <name evidence="3" type="ORF">BF17_03035</name>
</gene>
<feature type="domain" description="DUF6396" evidence="2">
    <location>
        <begin position="234"/>
        <end position="341"/>
    </location>
</feature>
<keyword evidence="4" id="KW-1185">Reference proteome</keyword>
<dbReference type="InterPro" id="IPR045653">
    <property type="entry name" value="DUF6396"/>
</dbReference>
<keyword evidence="1" id="KW-0732">Signal</keyword>
<dbReference type="InterPro" id="IPR006597">
    <property type="entry name" value="Sel1-like"/>
</dbReference>
<dbReference type="Proteomes" id="UP000019439">
    <property type="component" value="Chromosome"/>
</dbReference>
<dbReference type="SMART" id="SM00671">
    <property type="entry name" value="SEL1"/>
    <property type="match status" value="2"/>
</dbReference>
<feature type="signal peptide" evidence="1">
    <location>
        <begin position="1"/>
        <end position="19"/>
    </location>
</feature>
<sequence length="427" mass="47843">MCRLLLISCLLLVACDGDSAPTSVNKDFSMDPLTDINAKLAFTCVHETLPEPTVDADVLFKYARWLQANNQLKEDKTVDAQTERLYRIAAANGHYKASINLQNGAMRGQFHLSRPERLRMSQQLIDAKIATGYYFIAIYLQNGAVGLKEDQEMALRYYRKAADEGNAQAQAYVGDKLAPAKMAPDVARQMRRCAAEQGNGEAAQALGINLQNRKHYQEAVEAFQLGIAAGNSSSASFLESGFNGPEPTNEFDYLALPNDPERVERYEKIWRILANYSYAHPTVPEINDIVPLPPAKLPAWDGKLKWLEAREANVSPTKPSEALITQLAKDKLLNPATGKPLPTSPDFDKDDVALLLCRSGEPCPQSGYWQIAWKPHEGTSKEDIRFFKQGDIMPTDVVELFQPRAWPLRDKYLQQDQWVDWRLVGEA</sequence>
<dbReference type="InterPro" id="IPR011990">
    <property type="entry name" value="TPR-like_helical_dom_sf"/>
</dbReference>
<dbReference type="EMBL" id="CP007230">
    <property type="protein sequence ID" value="AHK18442.1"/>
    <property type="molecule type" value="Genomic_DNA"/>
</dbReference>
<dbReference type="Gene3D" id="1.25.40.10">
    <property type="entry name" value="Tetratricopeptide repeat domain"/>
    <property type="match status" value="1"/>
</dbReference>
<organism evidence="3 4">
    <name type="scientific">Yersinia similis</name>
    <dbReference type="NCBI Taxonomy" id="367190"/>
    <lineage>
        <taxon>Bacteria</taxon>
        <taxon>Pseudomonadati</taxon>
        <taxon>Pseudomonadota</taxon>
        <taxon>Gammaproteobacteria</taxon>
        <taxon>Enterobacterales</taxon>
        <taxon>Yersiniaceae</taxon>
        <taxon>Yersinia</taxon>
    </lineage>
</organism>
<dbReference type="Pfam" id="PF19933">
    <property type="entry name" value="DUF6396"/>
    <property type="match status" value="1"/>
</dbReference>
<proteinExistence type="predicted"/>
<dbReference type="SUPFAM" id="SSF81901">
    <property type="entry name" value="HCP-like"/>
    <property type="match status" value="1"/>
</dbReference>
<evidence type="ECO:0000256" key="1">
    <source>
        <dbReference type="SAM" id="SignalP"/>
    </source>
</evidence>
<reference evidence="3 4" key="1">
    <citation type="journal article" date="2014" name="Genome Announc.">
        <title>Genome Sequence of Yersinia similis Y228T, a Member of the Yersinia pseudotuberculosis Complex.</title>
        <authorList>
            <person name="Sprague L.D."/>
            <person name="Neubauer H."/>
        </authorList>
    </citation>
    <scope>NUCLEOTIDE SEQUENCE [LARGE SCALE GENOMIC DNA]</scope>
    <source>
        <strain evidence="3 4">228</strain>
    </source>
</reference>
<evidence type="ECO:0000259" key="2">
    <source>
        <dbReference type="Pfam" id="PF19933"/>
    </source>
</evidence>
<evidence type="ECO:0000313" key="4">
    <source>
        <dbReference type="Proteomes" id="UP000019439"/>
    </source>
</evidence>
<dbReference type="PROSITE" id="PS51257">
    <property type="entry name" value="PROKAR_LIPOPROTEIN"/>
    <property type="match status" value="1"/>
</dbReference>
<accession>A0ABN4CL51</accession>